<dbReference type="RefSeq" id="WP_106266024.1">
    <property type="nucleotide sequence ID" value="NZ_PVTX01000003.1"/>
</dbReference>
<dbReference type="InterPro" id="IPR024524">
    <property type="entry name" value="DUF3800"/>
</dbReference>
<organism evidence="1 2">
    <name type="scientific">Isoptericola halotolerans</name>
    <dbReference type="NCBI Taxonomy" id="300560"/>
    <lineage>
        <taxon>Bacteria</taxon>
        <taxon>Bacillati</taxon>
        <taxon>Actinomycetota</taxon>
        <taxon>Actinomycetes</taxon>
        <taxon>Micrococcales</taxon>
        <taxon>Promicromonosporaceae</taxon>
        <taxon>Isoptericola</taxon>
    </lineage>
</organism>
<dbReference type="EMBL" id="PVTX01000003">
    <property type="protein sequence ID" value="PRZ08099.1"/>
    <property type="molecule type" value="Genomic_DNA"/>
</dbReference>
<name>A0ABX5EHU1_9MICO</name>
<evidence type="ECO:0000313" key="1">
    <source>
        <dbReference type="EMBL" id="PRZ08099.1"/>
    </source>
</evidence>
<sequence length="231" mass="26140">MAWQVDESYVKDAFFCLGALLVDTDAACSIEKGLDELVTTYASQSGLSSEAELHGYELFHGKGDWAKLAMRQQINVYDRALRIIGGSGAKILFRGMDVKAQIARYVDPFPPHDITLGHLLESINEACRADNEYAVVVADEVHAQDRHRTNFRDYRRTGTPGYQSSTLPNVIDTIHFGPSAHSRLLQAIDLATFVYRRRCTVRETNPKARFALDRMWGHIEAAVRVQWVWRP</sequence>
<dbReference type="Proteomes" id="UP000239895">
    <property type="component" value="Unassembled WGS sequence"/>
</dbReference>
<proteinExistence type="predicted"/>
<gene>
    <name evidence="1" type="ORF">BCL65_10324</name>
</gene>
<protein>
    <submittedName>
        <fullName evidence="1">Uncharacterized protein DUF3800</fullName>
    </submittedName>
</protein>
<reference evidence="1 2" key="1">
    <citation type="submission" date="2018-03" db="EMBL/GenBank/DDBJ databases">
        <title>Comparative analysis of microorganisms from saline springs in Andes Mountain Range, Colombia.</title>
        <authorList>
            <person name="Rubin E."/>
        </authorList>
    </citation>
    <scope>NUCLEOTIDE SEQUENCE [LARGE SCALE GENOMIC DNA]</scope>
    <source>
        <strain evidence="1 2">CG 23</strain>
    </source>
</reference>
<keyword evidence="2" id="KW-1185">Reference proteome</keyword>
<evidence type="ECO:0000313" key="2">
    <source>
        <dbReference type="Proteomes" id="UP000239895"/>
    </source>
</evidence>
<accession>A0ABX5EHU1</accession>
<dbReference type="Pfam" id="PF12686">
    <property type="entry name" value="DUF3800"/>
    <property type="match status" value="1"/>
</dbReference>
<comment type="caution">
    <text evidence="1">The sequence shown here is derived from an EMBL/GenBank/DDBJ whole genome shotgun (WGS) entry which is preliminary data.</text>
</comment>